<name>A0A0H5R461_9EUKA</name>
<protein>
    <recommendedName>
        <fullName evidence="1">Ras-GAP domain-containing protein</fullName>
    </recommendedName>
</protein>
<dbReference type="GO" id="GO:1903479">
    <property type="term" value="P:mitotic actomyosin contractile ring assembly actin filament organization"/>
    <property type="evidence" value="ECO:0007669"/>
    <property type="project" value="TreeGrafter"/>
</dbReference>
<accession>A0A0H5R461</accession>
<dbReference type="EMBL" id="HACM01002372">
    <property type="protein sequence ID" value="CRZ02814.1"/>
    <property type="molecule type" value="Transcribed_RNA"/>
</dbReference>
<reference evidence="2" key="1">
    <citation type="submission" date="2015-04" db="EMBL/GenBank/DDBJ databases">
        <title>The genome sequence of the plant pathogenic Rhizarian Plasmodiophora brassicae reveals insights in its biotrophic life cycle and the origin of chitin synthesis.</title>
        <authorList>
            <person name="Schwelm A."/>
            <person name="Fogelqvist J."/>
            <person name="Knaust A."/>
            <person name="Julke S."/>
            <person name="Lilja T."/>
            <person name="Dhandapani V."/>
            <person name="Bonilla-Rosso G."/>
            <person name="Karlsson M."/>
            <person name="Shevchenko A."/>
            <person name="Choi S.R."/>
            <person name="Kim H.G."/>
            <person name="Park J.Y."/>
            <person name="Lim Y.P."/>
            <person name="Ludwig-Muller J."/>
            <person name="Dixelius C."/>
        </authorList>
    </citation>
    <scope>NUCLEOTIDE SEQUENCE</scope>
    <source>
        <tissue evidence="2">Potato root galls</tissue>
    </source>
</reference>
<dbReference type="GO" id="GO:0005096">
    <property type="term" value="F:GTPase activator activity"/>
    <property type="evidence" value="ECO:0007669"/>
    <property type="project" value="TreeGrafter"/>
</dbReference>
<feature type="domain" description="Ras-GAP" evidence="1">
    <location>
        <begin position="1"/>
        <end position="116"/>
    </location>
</feature>
<evidence type="ECO:0000313" key="2">
    <source>
        <dbReference type="EMBL" id="CRZ02814.1"/>
    </source>
</evidence>
<dbReference type="GO" id="GO:0005938">
    <property type="term" value="C:cell cortex"/>
    <property type="evidence" value="ECO:0007669"/>
    <property type="project" value="TreeGrafter"/>
</dbReference>
<dbReference type="Gene3D" id="1.10.506.10">
    <property type="entry name" value="GTPase Activation - p120gap, domain 1"/>
    <property type="match status" value="1"/>
</dbReference>
<dbReference type="AlphaFoldDB" id="A0A0H5R461"/>
<dbReference type="GO" id="GO:0005516">
    <property type="term" value="F:calmodulin binding"/>
    <property type="evidence" value="ECO:0007669"/>
    <property type="project" value="TreeGrafter"/>
</dbReference>
<dbReference type="SUPFAM" id="SSF48350">
    <property type="entry name" value="GTPase activation domain, GAP"/>
    <property type="match status" value="1"/>
</dbReference>
<dbReference type="PANTHER" id="PTHR14149:SF14">
    <property type="entry name" value="CALPONIN-HOMOLOGY (CH) DOMAIN-CONTAINING PROTEIN"/>
    <property type="match status" value="1"/>
</dbReference>
<dbReference type="GO" id="GO:0051015">
    <property type="term" value="F:actin filament binding"/>
    <property type="evidence" value="ECO:0007669"/>
    <property type="project" value="TreeGrafter"/>
</dbReference>
<proteinExistence type="predicted"/>
<dbReference type="Pfam" id="PF00616">
    <property type="entry name" value="RasGAP"/>
    <property type="match status" value="1"/>
</dbReference>
<dbReference type="InterPro" id="IPR001936">
    <property type="entry name" value="RasGAP_dom"/>
</dbReference>
<dbReference type="InterPro" id="IPR008936">
    <property type="entry name" value="Rho_GTPase_activation_prot"/>
</dbReference>
<dbReference type="PANTHER" id="PTHR14149">
    <property type="entry name" value="RAS GTPASE-ACTIVATING PROTEIN WITH IQ MOTIF"/>
    <property type="match status" value="1"/>
</dbReference>
<evidence type="ECO:0000259" key="1">
    <source>
        <dbReference type="PROSITE" id="PS50018"/>
    </source>
</evidence>
<sequence>MNPDKIHVKDSSKTDTINKRSMDLIHVVNSFLDPFLASELPLGLRLLSKLLLNLALPHFDRDERQAHRIVGGLLFLRYYNPAIIDIVTSHPHPEFRSSRMRRNLILVAKVLQNLSNGVLFGDKEQYMSHLNLYLGKRSEDLFDFFHRTTDVFDLDENLSMHSPPGVPYKSVTYSSASEMLRFYDLLTEFTNINPRCAYSKSRILLSSDRDALCSITSLQLIKVDINNVEEEIDEKGKRDTIIDSIRLTGLPRLFYFILKTNFLSLYSFPTGVSVPQQCCDFFTLVSKFCRSQGNFDTAALYRQASDKFNDLCGDDSTCEDTLNSTLQVVADYINDRRRCLLFFQKENACLLSGLSSLQAQAEPLCSLSKSSNVLLGASLNQFLQPPTDMVDSAVLMGESGLIGSLLNRMIRIAASIRRKSSANFLDTLHDSDLLGYSLDLVRKLKVSGALLMIESIVKALNSSPQFVSCWTAQRFCLNIGVDASDRSEFLYFEKIFEYLSVEMILAVIPVLNNHAPEELQVSLVDLAFQSPLPVPHGSSPSRIQTLQQLIRERWRQVLTLIRPVSVMHIVGRFLSSPPSDLSSVLDCVSMLRFDVTSPLDVSALSLFLRRHLFILRSGFVSTEQMNLHLSSLCFSISNIDFVLLEACEDTELSISCFQDVSAIYFWFLNVLRDTSLDRRLINTLGTAVMRCAPAEFYQCHVEAFVFDHLIAHLFREKNLVALRLKSLCRFLCHEEKATRVLPARIFRTIADNLTTDNFKKCYHCIEELVDVIVALAGHQFDLTVRGLLSDMLRFRMFRRDSKPLFAVPPIQIFVGLQVLTRIVNDKYQFCDLASRIGPKSEGFKVDMISAVSSFFAPLIADIISICDREVGLKLTGMLSEQQVDLVESAPNYMGSITWERHDAWISIFSACINLCPDVMLDSFLSSSIRTYGVSGNSVIKLLLHSDKRIAQSAHCSLVRIVRQFPVERLQVLEGALVLFSDSLVQSSVGRQITLLSHLTSLLQCVRADDAFAEDFLHSPGFMSWRLSADAMVLLGLCSHHSSVRRASCELVSALGDLAGSSLSLLSFMKDDSVISASLKRNCDSLTSGASIHLFTTENTDRESVRRRRDALRILGSQCCEIPEYYNAILCLRRHLCSLLFDNDVSPNILEKSRSSMLILLFSIASPLESSVDDAVGFESICRPCRVITAEQSISKVFACPTLISAWTLSYMHWRSVGTVIRTILFQWNTLLAMDPARRHVTACWKKTLESLTH</sequence>
<dbReference type="PROSITE" id="PS50018">
    <property type="entry name" value="RAS_GTPASE_ACTIV_2"/>
    <property type="match status" value="1"/>
</dbReference>
<organism evidence="2">
    <name type="scientific">Spongospora subterranea</name>
    <dbReference type="NCBI Taxonomy" id="70186"/>
    <lineage>
        <taxon>Eukaryota</taxon>
        <taxon>Sar</taxon>
        <taxon>Rhizaria</taxon>
        <taxon>Endomyxa</taxon>
        <taxon>Phytomyxea</taxon>
        <taxon>Plasmodiophorida</taxon>
        <taxon>Plasmodiophoridae</taxon>
        <taxon>Spongospora</taxon>
    </lineage>
</organism>